<feature type="domain" description="Peptidase M15C" evidence="1">
    <location>
        <begin position="71"/>
        <end position="131"/>
    </location>
</feature>
<dbReference type="InterPro" id="IPR009045">
    <property type="entry name" value="Zn_M74/Hedgehog-like"/>
</dbReference>
<dbReference type="CDD" id="cd14845">
    <property type="entry name" value="L-Ala-D-Glu_peptidase_like"/>
    <property type="match status" value="1"/>
</dbReference>
<evidence type="ECO:0000313" key="2">
    <source>
        <dbReference type="EMBL" id="GHA11869.1"/>
    </source>
</evidence>
<dbReference type="Proteomes" id="UP000646579">
    <property type="component" value="Unassembled WGS sequence"/>
</dbReference>
<evidence type="ECO:0000259" key="1">
    <source>
        <dbReference type="Pfam" id="PF13539"/>
    </source>
</evidence>
<protein>
    <recommendedName>
        <fullName evidence="1">Peptidase M15C domain-containing protein</fullName>
    </recommendedName>
</protein>
<dbReference type="InterPro" id="IPR039561">
    <property type="entry name" value="Peptidase_M15C"/>
</dbReference>
<accession>A0A918RUX2</accession>
<dbReference type="SUPFAM" id="SSF55166">
    <property type="entry name" value="Hedgehog/DD-peptidase"/>
    <property type="match status" value="1"/>
</dbReference>
<dbReference type="EMBL" id="BMZE01000001">
    <property type="protein sequence ID" value="GHA11869.1"/>
    <property type="molecule type" value="Genomic_DNA"/>
</dbReference>
<comment type="caution">
    <text evidence="2">The sequence shown here is derived from an EMBL/GenBank/DDBJ whole genome shotgun (WGS) entry which is preliminary data.</text>
</comment>
<keyword evidence="3" id="KW-1185">Reference proteome</keyword>
<dbReference type="Pfam" id="PF13539">
    <property type="entry name" value="Peptidase_M15_4"/>
    <property type="match status" value="1"/>
</dbReference>
<name>A0A918RUX2_9HYPH</name>
<sequence>MADRPFLQSRKWLEQQWRADWTGSHPDVREFERLFIKRLVKIGVPMFTHECVRSNERQADLLALGHSKAGPGQSAHNFGCAIDLVHSTKAWGLSEKQWALIGHIGKELATQRGFEVVWGGDWNFYDPAHWELANWRELKEQYPWPK</sequence>
<gene>
    <name evidence="2" type="ORF">GCM10007989_02770</name>
</gene>
<dbReference type="AlphaFoldDB" id="A0A918RUX2"/>
<dbReference type="GO" id="GO:0008233">
    <property type="term" value="F:peptidase activity"/>
    <property type="evidence" value="ECO:0007669"/>
    <property type="project" value="InterPro"/>
</dbReference>
<proteinExistence type="predicted"/>
<reference evidence="2" key="1">
    <citation type="journal article" date="2014" name="Int. J. Syst. Evol. Microbiol.">
        <title>Complete genome sequence of Corynebacterium casei LMG S-19264T (=DSM 44701T), isolated from a smear-ripened cheese.</title>
        <authorList>
            <consortium name="US DOE Joint Genome Institute (JGI-PGF)"/>
            <person name="Walter F."/>
            <person name="Albersmeier A."/>
            <person name="Kalinowski J."/>
            <person name="Ruckert C."/>
        </authorList>
    </citation>
    <scope>NUCLEOTIDE SEQUENCE</scope>
    <source>
        <strain evidence="2">KCTC 32437</strain>
    </source>
</reference>
<evidence type="ECO:0000313" key="3">
    <source>
        <dbReference type="Proteomes" id="UP000646579"/>
    </source>
</evidence>
<dbReference type="Gene3D" id="3.30.1380.10">
    <property type="match status" value="1"/>
</dbReference>
<organism evidence="2 3">
    <name type="scientific">Devosia pacifica</name>
    <dbReference type="NCBI Taxonomy" id="1335967"/>
    <lineage>
        <taxon>Bacteria</taxon>
        <taxon>Pseudomonadati</taxon>
        <taxon>Pseudomonadota</taxon>
        <taxon>Alphaproteobacteria</taxon>
        <taxon>Hyphomicrobiales</taxon>
        <taxon>Devosiaceae</taxon>
        <taxon>Devosia</taxon>
    </lineage>
</organism>
<reference evidence="2" key="2">
    <citation type="submission" date="2020-09" db="EMBL/GenBank/DDBJ databases">
        <authorList>
            <person name="Sun Q."/>
            <person name="Kim S."/>
        </authorList>
    </citation>
    <scope>NUCLEOTIDE SEQUENCE</scope>
    <source>
        <strain evidence="2">KCTC 32437</strain>
    </source>
</reference>
<dbReference type="RefSeq" id="WP_189422681.1">
    <property type="nucleotide sequence ID" value="NZ_BMZE01000001.1"/>
</dbReference>